<dbReference type="Proteomes" id="UP000483820">
    <property type="component" value="Chromosome II"/>
</dbReference>
<evidence type="ECO:0000313" key="2">
    <source>
        <dbReference type="Proteomes" id="UP000483820"/>
    </source>
</evidence>
<gene>
    <name evidence="1" type="ORF">GCK72_007184</name>
</gene>
<comment type="caution">
    <text evidence="1">The sequence shown here is derived from an EMBL/GenBank/DDBJ whole genome shotgun (WGS) entry which is preliminary data.</text>
</comment>
<accession>A0A6A5HIE7</accession>
<dbReference type="KEGG" id="crq:GCK72_007184"/>
<dbReference type="CTD" id="9802276"/>
<evidence type="ECO:0000313" key="1">
    <source>
        <dbReference type="EMBL" id="KAF1767225.1"/>
    </source>
</evidence>
<dbReference type="RefSeq" id="XP_053590219.1">
    <property type="nucleotide sequence ID" value="XM_053726025.1"/>
</dbReference>
<name>A0A6A5HIE7_CAERE</name>
<protein>
    <submittedName>
        <fullName evidence="1">Uncharacterized protein</fullName>
    </submittedName>
</protein>
<organism evidence="1 2">
    <name type="scientific">Caenorhabditis remanei</name>
    <name type="common">Caenorhabditis vulgaris</name>
    <dbReference type="NCBI Taxonomy" id="31234"/>
    <lineage>
        <taxon>Eukaryota</taxon>
        <taxon>Metazoa</taxon>
        <taxon>Ecdysozoa</taxon>
        <taxon>Nematoda</taxon>
        <taxon>Chromadorea</taxon>
        <taxon>Rhabditida</taxon>
        <taxon>Rhabditina</taxon>
        <taxon>Rhabditomorpha</taxon>
        <taxon>Rhabditoidea</taxon>
        <taxon>Rhabditidae</taxon>
        <taxon>Peloderinae</taxon>
        <taxon>Caenorhabditis</taxon>
    </lineage>
</organism>
<reference evidence="1 2" key="1">
    <citation type="submission" date="2019-12" db="EMBL/GenBank/DDBJ databases">
        <title>Chromosome-level assembly of the Caenorhabditis remanei genome.</title>
        <authorList>
            <person name="Teterina A.A."/>
            <person name="Willis J.H."/>
            <person name="Phillips P.C."/>
        </authorList>
    </citation>
    <scope>NUCLEOTIDE SEQUENCE [LARGE SCALE GENOMIC DNA]</scope>
    <source>
        <strain evidence="1 2">PX506</strain>
        <tissue evidence="1">Whole organism</tissue>
    </source>
</reference>
<dbReference type="EMBL" id="WUAV01000002">
    <property type="protein sequence ID" value="KAF1767225.1"/>
    <property type="molecule type" value="Genomic_DNA"/>
</dbReference>
<sequence length="238" mass="27257">MTTHPTIIVYHTRTVQGCIKSLKYYTEMENPVMVDSVMDLLNDHLSRSTTGVTDDDFQDCLKAVNSAIELFSWLSRVVRHGFYCYAEMLKAKDVSTFEVDDRIKMIQLLLTNSIQEAKSLEKFPASIADAMEPWKVLSNRNLLFRTPLLDLSRIAFLAFQIVEISNSGYARPHLSVLDMIKDVLDVNALVFKSIDFGKVRENLKNLKDTGDQFNPRVVPIAKRLLEFVEIYFPQEPTV</sequence>
<dbReference type="GeneID" id="9802276"/>
<proteinExistence type="predicted"/>
<dbReference type="AlphaFoldDB" id="A0A6A5HIE7"/>